<accession>K0SPH1</accession>
<evidence type="ECO:0000256" key="1">
    <source>
        <dbReference type="SAM" id="MobiDB-lite"/>
    </source>
</evidence>
<proteinExistence type="predicted"/>
<dbReference type="AlphaFoldDB" id="K0SPH1"/>
<sequence length="147" mass="15185">GSRAAPGWASSCGAGGVRGPRGTAAPRPADPGGRDGRPRRGRAPSGSRPSHGEAACPCRLAVHAARGSGVDHPPPVCVVDVLSGSPVRLLSGFWLPFAVTCRSGRSAAAAARCFDVLIRAKMRVHPQVTTKLHEIRKITLSITAVLK</sequence>
<feature type="region of interest" description="Disordered" evidence="1">
    <location>
        <begin position="1"/>
        <end position="54"/>
    </location>
</feature>
<protein>
    <submittedName>
        <fullName evidence="2">Uncharacterized protein</fullName>
    </submittedName>
</protein>
<evidence type="ECO:0000313" key="2">
    <source>
        <dbReference type="EMBL" id="EJK60317.1"/>
    </source>
</evidence>
<name>K0SPH1_THAOC</name>
<dbReference type="Proteomes" id="UP000266841">
    <property type="component" value="Unassembled WGS sequence"/>
</dbReference>
<dbReference type="EMBL" id="AGNL01021241">
    <property type="protein sequence ID" value="EJK60317.1"/>
    <property type="molecule type" value="Genomic_DNA"/>
</dbReference>
<feature type="compositionally biased region" description="Low complexity" evidence="1">
    <location>
        <begin position="20"/>
        <end position="31"/>
    </location>
</feature>
<feature type="non-terminal residue" evidence="2">
    <location>
        <position position="1"/>
    </location>
</feature>
<gene>
    <name evidence="2" type="ORF">THAOC_19349</name>
</gene>
<keyword evidence="3" id="KW-1185">Reference proteome</keyword>
<reference evidence="2 3" key="1">
    <citation type="journal article" date="2012" name="Genome Biol.">
        <title>Genome and low-iron response of an oceanic diatom adapted to chronic iron limitation.</title>
        <authorList>
            <person name="Lommer M."/>
            <person name="Specht M."/>
            <person name="Roy A.S."/>
            <person name="Kraemer L."/>
            <person name="Andreson R."/>
            <person name="Gutowska M.A."/>
            <person name="Wolf J."/>
            <person name="Bergner S.V."/>
            <person name="Schilhabel M.B."/>
            <person name="Klostermeier U.C."/>
            <person name="Beiko R.G."/>
            <person name="Rosenstiel P."/>
            <person name="Hippler M."/>
            <person name="Laroche J."/>
        </authorList>
    </citation>
    <scope>NUCLEOTIDE SEQUENCE [LARGE SCALE GENOMIC DNA]</scope>
    <source>
        <strain evidence="2 3">CCMP1005</strain>
    </source>
</reference>
<organism evidence="2 3">
    <name type="scientific">Thalassiosira oceanica</name>
    <name type="common">Marine diatom</name>
    <dbReference type="NCBI Taxonomy" id="159749"/>
    <lineage>
        <taxon>Eukaryota</taxon>
        <taxon>Sar</taxon>
        <taxon>Stramenopiles</taxon>
        <taxon>Ochrophyta</taxon>
        <taxon>Bacillariophyta</taxon>
        <taxon>Coscinodiscophyceae</taxon>
        <taxon>Thalassiosirophycidae</taxon>
        <taxon>Thalassiosirales</taxon>
        <taxon>Thalassiosiraceae</taxon>
        <taxon>Thalassiosira</taxon>
    </lineage>
</organism>
<evidence type="ECO:0000313" key="3">
    <source>
        <dbReference type="Proteomes" id="UP000266841"/>
    </source>
</evidence>
<comment type="caution">
    <text evidence="2">The sequence shown here is derived from an EMBL/GenBank/DDBJ whole genome shotgun (WGS) entry which is preliminary data.</text>
</comment>